<reference evidence="3 4" key="1">
    <citation type="submission" date="2019-08" db="EMBL/GenBank/DDBJ databases">
        <title>Hyperibacter terrae gen. nov., sp. nov. and Hyperibacter viscosus sp. nov., two new members in the family Rhodospirillaceae isolated from the rhizosphere of Hypericum perforatum.</title>
        <authorList>
            <person name="Noviana Z."/>
        </authorList>
    </citation>
    <scope>NUCLEOTIDE SEQUENCE [LARGE SCALE GENOMIC DNA]</scope>
    <source>
        <strain evidence="3 4">R5959</strain>
    </source>
</reference>
<feature type="transmembrane region" description="Helical" evidence="1">
    <location>
        <begin position="103"/>
        <end position="125"/>
    </location>
</feature>
<keyword evidence="1" id="KW-0812">Transmembrane</keyword>
<proteinExistence type="predicted"/>
<evidence type="ECO:0000313" key="3">
    <source>
        <dbReference type="EMBL" id="QEX20646.1"/>
    </source>
</evidence>
<dbReference type="EMBL" id="CP042582">
    <property type="protein sequence ID" value="QEX20646.1"/>
    <property type="molecule type" value="Genomic_DNA"/>
</dbReference>
<protein>
    <submittedName>
        <fullName evidence="3">DUF1275 family protein</fullName>
    </submittedName>
</protein>
<keyword evidence="1" id="KW-0472">Membrane</keyword>
<feature type="transmembrane region" description="Helical" evidence="1">
    <location>
        <begin position="73"/>
        <end position="91"/>
    </location>
</feature>
<evidence type="ECO:0000256" key="1">
    <source>
        <dbReference type="SAM" id="Phobius"/>
    </source>
</evidence>
<dbReference type="PANTHER" id="PTHR37314:SF5">
    <property type="entry name" value="SLR0142 PROTEIN"/>
    <property type="match status" value="1"/>
</dbReference>
<dbReference type="OrthoDB" id="7676651at2"/>
<evidence type="ECO:0000313" key="4">
    <source>
        <dbReference type="Proteomes" id="UP000325797"/>
    </source>
</evidence>
<evidence type="ECO:0000256" key="2">
    <source>
        <dbReference type="SAM" id="SignalP"/>
    </source>
</evidence>
<accession>A0A5J6N169</accession>
<dbReference type="RefSeq" id="WP_151114875.1">
    <property type="nucleotide sequence ID" value="NZ_CP042582.1"/>
</dbReference>
<feature type="chain" id="PRO_5023925955" evidence="2">
    <location>
        <begin position="20"/>
        <end position="244"/>
    </location>
</feature>
<dbReference type="PANTHER" id="PTHR37314">
    <property type="entry name" value="SLR0142 PROTEIN"/>
    <property type="match status" value="1"/>
</dbReference>
<keyword evidence="2" id="KW-0732">Signal</keyword>
<feature type="transmembrane region" description="Helical" evidence="1">
    <location>
        <begin position="39"/>
        <end position="61"/>
    </location>
</feature>
<dbReference type="Proteomes" id="UP000325797">
    <property type="component" value="Chromosome"/>
</dbReference>
<organism evidence="3 4">
    <name type="scientific">Hypericibacter adhaerens</name>
    <dbReference type="NCBI Taxonomy" id="2602016"/>
    <lineage>
        <taxon>Bacteria</taxon>
        <taxon>Pseudomonadati</taxon>
        <taxon>Pseudomonadota</taxon>
        <taxon>Alphaproteobacteria</taxon>
        <taxon>Rhodospirillales</taxon>
        <taxon>Dongiaceae</taxon>
        <taxon>Hypericibacter</taxon>
    </lineage>
</organism>
<dbReference type="KEGG" id="hadh:FRZ61_05650"/>
<dbReference type="AlphaFoldDB" id="A0A5J6N169"/>
<feature type="transmembrane region" description="Helical" evidence="1">
    <location>
        <begin position="215"/>
        <end position="238"/>
    </location>
</feature>
<gene>
    <name evidence="3" type="ORF">FRZ61_05650</name>
</gene>
<keyword evidence="1" id="KW-1133">Transmembrane helix</keyword>
<name>A0A5J6N169_9PROT</name>
<feature type="signal peptide" evidence="2">
    <location>
        <begin position="1"/>
        <end position="19"/>
    </location>
</feature>
<dbReference type="Pfam" id="PF06912">
    <property type="entry name" value="DUF1275"/>
    <property type="match status" value="1"/>
</dbReference>
<sequence>MVSSAAAVPAAASPPPAVARPAVTAALLAYTAGFVDTCGFIALFGLFTAHVTGNFVLIGAYIATEHQGIVDKLLALPVFVLAVALTHLFVLNHRRVSRHTVCWVLGGQIFFLTLFLLVGIGASPFASGDAPLTILTGMLGVTAMGIQNAASRSLFASLSPTTIMTGNVTQLVIDLVELMHSHADRAAAAARLRKIGLPVATFTAGALTGALGYRFIGFACLAVPILTASAVLWAALAARAAPAR</sequence>
<keyword evidence="4" id="KW-1185">Reference proteome</keyword>
<dbReference type="InterPro" id="IPR010699">
    <property type="entry name" value="DUF1275"/>
</dbReference>